<dbReference type="STRING" id="1817813.A2008_10530"/>
<comment type="caution">
    <text evidence="3">The sequence shown here is derived from an EMBL/GenBank/DDBJ whole genome shotgun (WGS) entry which is preliminary data.</text>
</comment>
<evidence type="ECO:0000259" key="2">
    <source>
        <dbReference type="Pfam" id="PF13860"/>
    </source>
</evidence>
<evidence type="ECO:0000313" key="4">
    <source>
        <dbReference type="Proteomes" id="UP000178735"/>
    </source>
</evidence>
<dbReference type="Pfam" id="PF13860">
    <property type="entry name" value="FlgD_ig"/>
    <property type="match status" value="1"/>
</dbReference>
<keyword evidence="1" id="KW-0732">Signal</keyword>
<name>A0A1F7WZS9_9BACT</name>
<dbReference type="Gene3D" id="2.60.40.4070">
    <property type="match status" value="7"/>
</dbReference>
<dbReference type="Proteomes" id="UP000178735">
    <property type="component" value="Unassembled WGS sequence"/>
</dbReference>
<feature type="chain" id="PRO_5009533657" description="FlgD/Vpr Ig-like domain-containing protein" evidence="1">
    <location>
        <begin position="31"/>
        <end position="2078"/>
    </location>
</feature>
<gene>
    <name evidence="3" type="ORF">A2008_10530</name>
</gene>
<feature type="signal peptide" evidence="1">
    <location>
        <begin position="1"/>
        <end position="30"/>
    </location>
</feature>
<evidence type="ECO:0000256" key="1">
    <source>
        <dbReference type="SAM" id="SignalP"/>
    </source>
</evidence>
<organism evidence="3 4">
    <name type="scientific">Candidatus Wallbacteria bacterium GWC2_49_35</name>
    <dbReference type="NCBI Taxonomy" id="1817813"/>
    <lineage>
        <taxon>Bacteria</taxon>
        <taxon>Candidatus Walliibacteriota</taxon>
    </lineage>
</organism>
<accession>A0A1F7WZS9</accession>
<feature type="domain" description="FlgD/Vpr Ig-like" evidence="2">
    <location>
        <begin position="634"/>
        <end position="699"/>
    </location>
</feature>
<proteinExistence type="predicted"/>
<dbReference type="EMBL" id="MGFH01000018">
    <property type="protein sequence ID" value="OGM08326.1"/>
    <property type="molecule type" value="Genomic_DNA"/>
</dbReference>
<evidence type="ECO:0000313" key="3">
    <source>
        <dbReference type="EMBL" id="OGM08326.1"/>
    </source>
</evidence>
<reference evidence="3 4" key="1">
    <citation type="journal article" date="2016" name="Nat. Commun.">
        <title>Thousands of microbial genomes shed light on interconnected biogeochemical processes in an aquifer system.</title>
        <authorList>
            <person name="Anantharaman K."/>
            <person name="Brown C.T."/>
            <person name="Hug L.A."/>
            <person name="Sharon I."/>
            <person name="Castelle C.J."/>
            <person name="Probst A.J."/>
            <person name="Thomas B.C."/>
            <person name="Singh A."/>
            <person name="Wilkins M.J."/>
            <person name="Karaoz U."/>
            <person name="Brodie E.L."/>
            <person name="Williams K.H."/>
            <person name="Hubbard S.S."/>
            <person name="Banfield J.F."/>
        </authorList>
    </citation>
    <scope>NUCLEOTIDE SEQUENCE [LARGE SCALE GENOMIC DNA]</scope>
</reference>
<dbReference type="InterPro" id="IPR025965">
    <property type="entry name" value="FlgD/Vpr_Ig-like"/>
</dbReference>
<sequence length="2078" mass="221696">MILTTGHKSIFYILFIVMAAVFLIAPAASASGVAPNMPPFVGPANDTYFNSTTSVQLQWQVPNDTEGDTVELKVVFFKSTSQPASIPSSTPGASSEVVALKPMFSLPTPVDTNPAGATPPGTIMSFQVLEGFTTIPLTEGKWWWDVYAWDGSGYSAPPRQPRSFILDFTKPVVSNLVLSNPIFSPASPDANKRTTTLAYTLSETSLVTIEVLNSSNVVVRTLEAGVQHTVPPTAQSVTWDGAGATADGVYTIRVRAKDLANNDSEDASVNVTISSNVPSISFGTPALANNPFSPLPASPGVKDTTTVSYIVNDTADINILVYPQGSPSTITKVLLPKTKKNTGNYTQAWDGTDDLTGNSVNDGIYTISVISTNEIGFASTITHNVTVDKTVTDISPFGAAPTPFSPNVSPTNITFSLSEDATVEIIIKDQARVLTVRNLRPPTYMLQKIAPQTYQEAWDGRDSGGNLVADAIYTFEIKTEDLAGNTNTNVGNIRVDKTGPIIGPYSVTPKAISPSSSPGITDQATISYNISKEGTVEIRIISKTGPLVRQFGPYLKALGSHVETWDGNDAGGNVVGEGDYNIEIYLIDSAGNIGNPNPAVISVAVDNTPPALTGLLVIPPFFSPQNSIANFKTTMLKYNLSESAEITIKVLDSLNNQVRTLMTNVPQSPGLKNTTWDGKDDTGAFVTDGTYTFDITAVDAALNSTTTTTTVQVDNTGPVVNILSATPTPFAPDSIDPTLRKVNVKYILNDARISCTTEINVKTRIGAVVKNLGSGLVLPTGVLQTATWDGKNTLGQIVEDGTYGVYILAVDQAGNSSIETSVEVYLQNRGPSITKVRFMDNRDTIDTNDSIEITFDTSIDDSAFIVGGIPVDVSTVFQIIGSGTFGTGARIDTGAAVNDNIIEIRLGNGYTKIVENGDTLMINTGSDRVMSFPTKVVSKDNIPHLILDGSPPYLISSTYFDIGNDGINRGDHIVMTFNEGVSVAFNSPAAVRLLPTGRGYTIGGGASISTGDANQIVISLGDVSTTSIIIRGIFDPFGVNPVPTGINVVQNQSAIVDNAGNPATPNLNIPTPPIPGVDIGSSDSIGPKVAYAKYYDKNTVTGKGGLSDGDIVYIGFDKAIMVSPDPNFSPGTVFKLPVANDAFGAGASFTYTGVKEVGVTLGANPTMTVKGIYSLGNDIAGRPSGVDINIVNAANPEVSDLAGNPALTNIPVDIGSVDNTAPKILIGKVTAQIGGEIVDNVINPTTGTFTIIAVVDDNTLKDGDVKVNLTSIFPEMTNEVNLERDGNTTTFKKIVVFPTNPYLTGAKTFSIKATDFSGNASQAYTFTAYVVEPAASVTGEINPSSVPKRVDANADPEEFIVTLKPKVMSYNLGIDKISIKHPGGGYSYTQDTIDIYIGERKLIQNINYTFNKTTVGANLDITLVYDAKITEAVSEQKVMVKFKLNVPMTSNSPTGSTFEVAVNNSSLLAPYQQSVTGGDADGDALNNNKLCVVVSDVAIEEVQTKLDYSEFFWRINFVVKFSKELATATAPKCFYKPENAPSTVNEMPVQFTKFENKADATDSNKIKAYFTGYARVPIDNVDYLSSFTFYAKSFYDTDGVLIAKVYKKNITMSPGFIVTAFSNPIDARDLIITVLATTAVTQQFQLGIRQPGKVPIYRSRNELISHRQNLYTYKYRIDENYANQIDMAVLDPGATFTDAPSLNAAKLNGASKKSVAGFGTAERQAGVYSVKLMASDLSKDVNFASADGLCGLIKTKEDIGGARTFIIAPQYSAAEGGAQNKDLVRLSGAYQFAPADIQFKTPAAVKFKIHPDAEQYLKSKNSGIDNIASDKIGIYKQNGARWEFVAGGVCGADGGYHAYVESLGIYAMFADIEKPEIKVLNMSDGGEVKDYIELTAKDNGAGIDETNIKIVIDGKQIRVRPAAIEKTGGEIKMRFNSASLKDSGVSVGKTSRFSFEISDNSGNIAKSPEINYQAANPAGIYQSIIAYPNPAKTFCGIQYLLTQNAAETELKIYDSAVNLVHSSGGHPVNASNTAHVIRWNLTNDDGERVSNGVYHYKLKIILTGGETIEKTGKIAVIK</sequence>
<protein>
    <recommendedName>
        <fullName evidence="2">FlgD/Vpr Ig-like domain-containing protein</fullName>
    </recommendedName>
</protein>